<reference evidence="1 2" key="1">
    <citation type="submission" date="2023-12" db="EMBL/GenBank/DDBJ databases">
        <title>Novel species of the genus Arcicella isolated from rivers.</title>
        <authorList>
            <person name="Lu H."/>
        </authorList>
    </citation>
    <scope>NUCLEOTIDE SEQUENCE [LARGE SCALE GENOMIC DNA]</scope>
    <source>
        <strain evidence="1 2">DC2W</strain>
    </source>
</reference>
<accession>A0ABU5SA16</accession>
<dbReference type="Proteomes" id="UP001303899">
    <property type="component" value="Unassembled WGS sequence"/>
</dbReference>
<gene>
    <name evidence="1" type="ORF">VB776_20355</name>
</gene>
<organism evidence="1 2">
    <name type="scientific">Arcicella gelida</name>
    <dbReference type="NCBI Taxonomy" id="2984195"/>
    <lineage>
        <taxon>Bacteria</taxon>
        <taxon>Pseudomonadati</taxon>
        <taxon>Bacteroidota</taxon>
        <taxon>Cytophagia</taxon>
        <taxon>Cytophagales</taxon>
        <taxon>Flectobacillaceae</taxon>
        <taxon>Arcicella</taxon>
    </lineage>
</organism>
<keyword evidence="2" id="KW-1185">Reference proteome</keyword>
<comment type="caution">
    <text evidence="1">The sequence shown here is derived from an EMBL/GenBank/DDBJ whole genome shotgun (WGS) entry which is preliminary data.</text>
</comment>
<dbReference type="EMBL" id="JAYGIL010000033">
    <property type="protein sequence ID" value="MEA5405301.1"/>
    <property type="molecule type" value="Genomic_DNA"/>
</dbReference>
<dbReference type="RefSeq" id="WP_323698711.1">
    <property type="nucleotide sequence ID" value="NZ_JAYGIL010000033.1"/>
</dbReference>
<protein>
    <submittedName>
        <fullName evidence="1">Uncharacterized protein</fullName>
    </submittedName>
</protein>
<name>A0ABU5SA16_9BACT</name>
<proteinExistence type="predicted"/>
<evidence type="ECO:0000313" key="1">
    <source>
        <dbReference type="EMBL" id="MEA5405301.1"/>
    </source>
</evidence>
<sequence>MVVLKRYISPYSGKNIVLGVYSTTKIANDAKQLYLEKCKTVDKWSEQPYRKVNLDIDVSIEDISDILVFHEGLSNGIIYLINSVEEGFGQIGSRIIKVFFDESDAKEYVIEMEKQEKEYEPSWYEIEIKTLDSFDLED</sequence>
<evidence type="ECO:0000313" key="2">
    <source>
        <dbReference type="Proteomes" id="UP001303899"/>
    </source>
</evidence>